<keyword evidence="3" id="KW-1185">Reference proteome</keyword>
<dbReference type="Gramene" id="FCD_00028610-RA">
    <property type="protein sequence ID" value="FCD_00028610-RA:cds"/>
    <property type="gene ID" value="FCD_00028610"/>
</dbReference>
<gene>
    <name evidence="2" type="ORF">TIFTF001_027980</name>
</gene>
<sequence>MISNAIWAAAIAISAGEHFSLGVLDNDNSRQCFSLAFLAMAVADYLSLFSFLSLSLPLSSPCVL</sequence>
<feature type="transmembrane region" description="Helical" evidence="1">
    <location>
        <begin position="6"/>
        <end position="24"/>
    </location>
</feature>
<evidence type="ECO:0000313" key="3">
    <source>
        <dbReference type="Proteomes" id="UP001187192"/>
    </source>
</evidence>
<evidence type="ECO:0000256" key="1">
    <source>
        <dbReference type="SAM" id="Phobius"/>
    </source>
</evidence>
<dbReference type="EMBL" id="BTGU01000082">
    <property type="protein sequence ID" value="GMN58878.1"/>
    <property type="molecule type" value="Genomic_DNA"/>
</dbReference>
<protein>
    <submittedName>
        <fullName evidence="2">Uncharacterized protein</fullName>
    </submittedName>
</protein>
<comment type="caution">
    <text evidence="2">The sequence shown here is derived from an EMBL/GenBank/DDBJ whole genome shotgun (WGS) entry which is preliminary data.</text>
</comment>
<proteinExistence type="predicted"/>
<dbReference type="AlphaFoldDB" id="A0AA88IVU0"/>
<keyword evidence="1" id="KW-0472">Membrane</keyword>
<accession>A0AA88IVU0</accession>
<name>A0AA88IVU0_FICCA</name>
<organism evidence="2 3">
    <name type="scientific">Ficus carica</name>
    <name type="common">Common fig</name>
    <dbReference type="NCBI Taxonomy" id="3494"/>
    <lineage>
        <taxon>Eukaryota</taxon>
        <taxon>Viridiplantae</taxon>
        <taxon>Streptophyta</taxon>
        <taxon>Embryophyta</taxon>
        <taxon>Tracheophyta</taxon>
        <taxon>Spermatophyta</taxon>
        <taxon>Magnoliopsida</taxon>
        <taxon>eudicotyledons</taxon>
        <taxon>Gunneridae</taxon>
        <taxon>Pentapetalae</taxon>
        <taxon>rosids</taxon>
        <taxon>fabids</taxon>
        <taxon>Rosales</taxon>
        <taxon>Moraceae</taxon>
        <taxon>Ficeae</taxon>
        <taxon>Ficus</taxon>
    </lineage>
</organism>
<reference evidence="2" key="1">
    <citation type="submission" date="2023-07" db="EMBL/GenBank/DDBJ databases">
        <title>draft genome sequence of fig (Ficus carica).</title>
        <authorList>
            <person name="Takahashi T."/>
            <person name="Nishimura K."/>
        </authorList>
    </citation>
    <scope>NUCLEOTIDE SEQUENCE</scope>
</reference>
<feature type="transmembrane region" description="Helical" evidence="1">
    <location>
        <begin position="36"/>
        <end position="58"/>
    </location>
</feature>
<keyword evidence="1" id="KW-0812">Transmembrane</keyword>
<keyword evidence="1" id="KW-1133">Transmembrane helix</keyword>
<dbReference type="Proteomes" id="UP001187192">
    <property type="component" value="Unassembled WGS sequence"/>
</dbReference>
<evidence type="ECO:0000313" key="2">
    <source>
        <dbReference type="EMBL" id="GMN58878.1"/>
    </source>
</evidence>